<keyword evidence="9" id="KW-1185">Reference proteome</keyword>
<dbReference type="InterPro" id="IPR002035">
    <property type="entry name" value="VWF_A"/>
</dbReference>
<dbReference type="InterPro" id="IPR036465">
    <property type="entry name" value="vWFA_dom_sf"/>
</dbReference>
<dbReference type="CDD" id="cd01450">
    <property type="entry name" value="vWFA_subfamily_ECM"/>
    <property type="match status" value="1"/>
</dbReference>
<comment type="caution">
    <text evidence="4">Lacks conserved residue(s) required for the propagation of feature annotation.</text>
</comment>
<dbReference type="Proteomes" id="UP001217089">
    <property type="component" value="Unassembled WGS sequence"/>
</dbReference>
<dbReference type="Pfam" id="PF00092">
    <property type="entry name" value="VWA"/>
    <property type="match status" value="1"/>
</dbReference>
<dbReference type="InterPro" id="IPR050525">
    <property type="entry name" value="ECM_Assembly_Org"/>
</dbReference>
<feature type="domain" description="EGF-like" evidence="5">
    <location>
        <begin position="6"/>
        <end position="46"/>
    </location>
</feature>
<dbReference type="PROSITE" id="PS00420">
    <property type="entry name" value="SRCR_1"/>
    <property type="match status" value="1"/>
</dbReference>
<evidence type="ECO:0000256" key="2">
    <source>
        <dbReference type="ARBA" id="ARBA00023157"/>
    </source>
</evidence>
<feature type="disulfide bond" evidence="4">
    <location>
        <begin position="345"/>
        <end position="355"/>
    </location>
</feature>
<dbReference type="PROSITE" id="PS50026">
    <property type="entry name" value="EGF_3"/>
    <property type="match status" value="2"/>
</dbReference>
<dbReference type="PROSITE" id="PS50234">
    <property type="entry name" value="VWFA"/>
    <property type="match status" value="1"/>
</dbReference>
<dbReference type="PROSITE" id="PS01187">
    <property type="entry name" value="EGF_CA"/>
    <property type="match status" value="1"/>
</dbReference>
<comment type="caution">
    <text evidence="8">The sequence shown here is derived from an EMBL/GenBank/DDBJ whole genome shotgun (WGS) entry which is preliminary data.</text>
</comment>
<evidence type="ECO:0000259" key="5">
    <source>
        <dbReference type="PROSITE" id="PS50026"/>
    </source>
</evidence>
<dbReference type="EMBL" id="JARBDR010000793">
    <property type="protein sequence ID" value="KAJ8307441.1"/>
    <property type="molecule type" value="Genomic_DNA"/>
</dbReference>
<dbReference type="SMART" id="SM00179">
    <property type="entry name" value="EGF_CA"/>
    <property type="match status" value="2"/>
</dbReference>
<dbReference type="SUPFAM" id="SSF53300">
    <property type="entry name" value="vWA-like"/>
    <property type="match status" value="1"/>
</dbReference>
<dbReference type="PANTHER" id="PTHR24020">
    <property type="entry name" value="COLLAGEN ALPHA"/>
    <property type="match status" value="1"/>
</dbReference>
<dbReference type="SUPFAM" id="SSF56487">
    <property type="entry name" value="SRCR-like"/>
    <property type="match status" value="1"/>
</dbReference>
<accession>A0ABQ9EST9</accession>
<dbReference type="InterPro" id="IPR049883">
    <property type="entry name" value="NOTCH1_EGF-like"/>
</dbReference>
<dbReference type="SUPFAM" id="SSF57196">
    <property type="entry name" value="EGF/Laminin"/>
    <property type="match status" value="1"/>
</dbReference>
<dbReference type="Gene3D" id="3.10.250.10">
    <property type="entry name" value="SRCR-like domain"/>
    <property type="match status" value="1"/>
</dbReference>
<feature type="domain" description="EGF-like" evidence="5">
    <location>
        <begin position="235"/>
        <end position="270"/>
    </location>
</feature>
<dbReference type="Gene3D" id="2.10.25.10">
    <property type="entry name" value="Laminin"/>
    <property type="match status" value="2"/>
</dbReference>
<dbReference type="InterPro" id="IPR036772">
    <property type="entry name" value="SRCR-like_dom_sf"/>
</dbReference>
<dbReference type="InterPro" id="IPR000742">
    <property type="entry name" value="EGF"/>
</dbReference>
<dbReference type="PROSITE" id="PS01186">
    <property type="entry name" value="EGF_2"/>
    <property type="match status" value="1"/>
</dbReference>
<evidence type="ECO:0000256" key="1">
    <source>
        <dbReference type="ARBA" id="ARBA00022536"/>
    </source>
</evidence>
<dbReference type="Pfam" id="PF07645">
    <property type="entry name" value="EGF_CA"/>
    <property type="match status" value="2"/>
</dbReference>
<feature type="domain" description="SRCR" evidence="7">
    <location>
        <begin position="275"/>
        <end position="376"/>
    </location>
</feature>
<organism evidence="8 9">
    <name type="scientific">Tegillarca granosa</name>
    <name type="common">Malaysian cockle</name>
    <name type="synonym">Anadara granosa</name>
    <dbReference type="NCBI Taxonomy" id="220873"/>
    <lineage>
        <taxon>Eukaryota</taxon>
        <taxon>Metazoa</taxon>
        <taxon>Spiralia</taxon>
        <taxon>Lophotrochozoa</taxon>
        <taxon>Mollusca</taxon>
        <taxon>Bivalvia</taxon>
        <taxon>Autobranchia</taxon>
        <taxon>Pteriomorphia</taxon>
        <taxon>Arcoida</taxon>
        <taxon>Arcoidea</taxon>
        <taxon>Arcidae</taxon>
        <taxon>Tegillarca</taxon>
    </lineage>
</organism>
<evidence type="ECO:0000259" key="7">
    <source>
        <dbReference type="PROSITE" id="PS50287"/>
    </source>
</evidence>
<dbReference type="SMART" id="SM00181">
    <property type="entry name" value="EGF"/>
    <property type="match status" value="2"/>
</dbReference>
<name>A0ABQ9EST9_TEGGR</name>
<evidence type="ECO:0000313" key="8">
    <source>
        <dbReference type="EMBL" id="KAJ8307441.1"/>
    </source>
</evidence>
<gene>
    <name evidence="8" type="ORF">KUTeg_015525</name>
</gene>
<evidence type="ECO:0000259" key="6">
    <source>
        <dbReference type="PROSITE" id="PS50234"/>
    </source>
</evidence>
<sequence length="381" mass="41649">MSEFIHIDECSTGEFNCGANAVCLNTDGGYTCICNPGYYFDGTNCIVCENAAIDLVIVMDESGSIGSTNFIRQKNVIKNFIRQFKIGSNDTQISVVTFASSVLVEFQLNTYHNIVDILVAIDNIQYNGGGTYTYLALDRVYYNSFLSTNGGRTTASKIVIVTTDGHSSSTYSTINAARRLQSIALMISVGIGPNVNQNELDGMASESMYTFHVDDFVSFSNIFSNISALQNLFSDVNECATGQHNCTGNATCTNNVGNYSCSCNLGFTGNGYYNLRLVGGSSVYEGRLEVWHNGQWGTVCDDSFGIYDAMVVCRTLGFDTQNPRYYSSSYYGAGSGQIWMDDIGCTGSELSLWLCNFNGWGIHNCGHYEDIGVKCGMFKHL</sequence>
<evidence type="ECO:0000256" key="4">
    <source>
        <dbReference type="PROSITE-ProRule" id="PRU00196"/>
    </source>
</evidence>
<dbReference type="InterPro" id="IPR001881">
    <property type="entry name" value="EGF-like_Ca-bd_dom"/>
</dbReference>
<dbReference type="InterPro" id="IPR001190">
    <property type="entry name" value="SRCR"/>
</dbReference>
<reference evidence="8 9" key="1">
    <citation type="submission" date="2022-12" db="EMBL/GenBank/DDBJ databases">
        <title>Chromosome-level genome of Tegillarca granosa.</title>
        <authorList>
            <person name="Kim J."/>
        </authorList>
    </citation>
    <scope>NUCLEOTIDE SEQUENCE [LARGE SCALE GENOMIC DNA]</scope>
    <source>
        <strain evidence="8">Teg-2019</strain>
        <tissue evidence="8">Adductor muscle</tissue>
    </source>
</reference>
<evidence type="ECO:0000313" key="9">
    <source>
        <dbReference type="Proteomes" id="UP001217089"/>
    </source>
</evidence>
<protein>
    <submittedName>
        <fullName evidence="8">Uncharacterized protein</fullName>
    </submittedName>
</protein>
<feature type="domain" description="VWFA" evidence="6">
    <location>
        <begin position="54"/>
        <end position="226"/>
    </location>
</feature>
<dbReference type="Gene3D" id="3.40.50.410">
    <property type="entry name" value="von Willebrand factor, type A domain"/>
    <property type="match status" value="1"/>
</dbReference>
<dbReference type="SMART" id="SM00327">
    <property type="entry name" value="VWA"/>
    <property type="match status" value="1"/>
</dbReference>
<dbReference type="PRINTS" id="PR00258">
    <property type="entry name" value="SPERACTRCPTR"/>
</dbReference>
<dbReference type="SMART" id="SM00202">
    <property type="entry name" value="SR"/>
    <property type="match status" value="1"/>
</dbReference>
<dbReference type="PANTHER" id="PTHR24020:SF87">
    <property type="entry name" value="COLLAGEN ALPHA-1(VI) CHAIN-LIKE"/>
    <property type="match status" value="1"/>
</dbReference>
<proteinExistence type="predicted"/>
<dbReference type="PRINTS" id="PR00453">
    <property type="entry name" value="VWFADOMAIN"/>
</dbReference>
<dbReference type="CDD" id="cd00054">
    <property type="entry name" value="EGF_CA"/>
    <property type="match status" value="2"/>
</dbReference>
<evidence type="ECO:0000256" key="3">
    <source>
        <dbReference type="PROSITE-ProRule" id="PRU00076"/>
    </source>
</evidence>
<keyword evidence="2 4" id="KW-1015">Disulfide bond</keyword>
<dbReference type="InterPro" id="IPR018097">
    <property type="entry name" value="EGF_Ca-bd_CS"/>
</dbReference>
<keyword evidence="1 3" id="KW-0245">EGF-like domain</keyword>
<dbReference type="PROSITE" id="PS00010">
    <property type="entry name" value="ASX_HYDROXYL"/>
    <property type="match status" value="2"/>
</dbReference>
<dbReference type="InterPro" id="IPR000152">
    <property type="entry name" value="EGF-type_Asp/Asn_hydroxyl_site"/>
</dbReference>
<dbReference type="PROSITE" id="PS50287">
    <property type="entry name" value="SRCR_2"/>
    <property type="match status" value="1"/>
</dbReference>
<dbReference type="Pfam" id="PF00530">
    <property type="entry name" value="SRCR"/>
    <property type="match status" value="1"/>
</dbReference>